<comment type="similarity">
    <text evidence="1 5">Belongs to the universal ribosomal protein uL29 family.</text>
</comment>
<evidence type="ECO:0000256" key="4">
    <source>
        <dbReference type="ARBA" id="ARBA00035204"/>
    </source>
</evidence>
<keyword evidence="2 5" id="KW-0689">Ribosomal protein</keyword>
<dbReference type="Proteomes" id="UP000249169">
    <property type="component" value="Unassembled WGS sequence"/>
</dbReference>
<dbReference type="RefSeq" id="WP_111728210.1">
    <property type="nucleotide sequence ID" value="NZ_QHKO01000001.1"/>
</dbReference>
<dbReference type="InterPro" id="IPR036049">
    <property type="entry name" value="Ribosomal_uL29_sf"/>
</dbReference>
<evidence type="ECO:0000256" key="5">
    <source>
        <dbReference type="HAMAP-Rule" id="MF_00374"/>
    </source>
</evidence>
<dbReference type="PANTHER" id="PTHR10916:SF0">
    <property type="entry name" value="LARGE RIBOSOMAL SUBUNIT PROTEIN UL29C"/>
    <property type="match status" value="1"/>
</dbReference>
<dbReference type="HAMAP" id="MF_00374">
    <property type="entry name" value="Ribosomal_uL29"/>
    <property type="match status" value="1"/>
</dbReference>
<dbReference type="PANTHER" id="PTHR10916">
    <property type="entry name" value="60S RIBOSOMAL PROTEIN L35/50S RIBOSOMAL PROTEIN L29"/>
    <property type="match status" value="1"/>
</dbReference>
<comment type="caution">
    <text evidence="6">The sequence shown here is derived from an EMBL/GenBank/DDBJ whole genome shotgun (WGS) entry which is preliminary data.</text>
</comment>
<protein>
    <recommendedName>
        <fullName evidence="4 5">Large ribosomal subunit protein uL29</fullName>
    </recommendedName>
</protein>
<dbReference type="CDD" id="cd00427">
    <property type="entry name" value="Ribosomal_L29_HIP"/>
    <property type="match status" value="1"/>
</dbReference>
<dbReference type="AlphaFoldDB" id="A0A328CAN0"/>
<evidence type="ECO:0000256" key="1">
    <source>
        <dbReference type="ARBA" id="ARBA00009254"/>
    </source>
</evidence>
<evidence type="ECO:0000256" key="3">
    <source>
        <dbReference type="ARBA" id="ARBA00023274"/>
    </source>
</evidence>
<name>A0A328CAN0_9DELT</name>
<organism evidence="6 7">
    <name type="scientific">Lujinxingia litoralis</name>
    <dbReference type="NCBI Taxonomy" id="2211119"/>
    <lineage>
        <taxon>Bacteria</taxon>
        <taxon>Deltaproteobacteria</taxon>
        <taxon>Bradymonadales</taxon>
        <taxon>Lujinxingiaceae</taxon>
        <taxon>Lujinxingia</taxon>
    </lineage>
</organism>
<dbReference type="GO" id="GO:0006412">
    <property type="term" value="P:translation"/>
    <property type="evidence" value="ECO:0007669"/>
    <property type="project" value="UniProtKB-UniRule"/>
</dbReference>
<dbReference type="Pfam" id="PF00831">
    <property type="entry name" value="Ribosomal_L29"/>
    <property type="match status" value="1"/>
</dbReference>
<dbReference type="Gene3D" id="1.10.287.310">
    <property type="match status" value="1"/>
</dbReference>
<proteinExistence type="inferred from homology"/>
<keyword evidence="3 5" id="KW-0687">Ribonucleoprotein</keyword>
<dbReference type="GO" id="GO:0022625">
    <property type="term" value="C:cytosolic large ribosomal subunit"/>
    <property type="evidence" value="ECO:0007669"/>
    <property type="project" value="TreeGrafter"/>
</dbReference>
<dbReference type="EMBL" id="QHKO01000001">
    <property type="protein sequence ID" value="RAL25038.1"/>
    <property type="molecule type" value="Genomic_DNA"/>
</dbReference>
<accession>A0A328CAN0</accession>
<evidence type="ECO:0000256" key="2">
    <source>
        <dbReference type="ARBA" id="ARBA00022980"/>
    </source>
</evidence>
<dbReference type="PROSITE" id="PS00579">
    <property type="entry name" value="RIBOSOMAL_L29"/>
    <property type="match status" value="1"/>
</dbReference>
<reference evidence="6 7" key="1">
    <citation type="submission" date="2018-05" db="EMBL/GenBank/DDBJ databases">
        <title>Lujinxingia marina gen. nov. sp. nov., a new facultative anaerobic member of the class Deltaproteobacteria, and proposal of Lujinxingaceae fam. nov.</title>
        <authorList>
            <person name="Li C.-M."/>
        </authorList>
    </citation>
    <scope>NUCLEOTIDE SEQUENCE [LARGE SCALE GENOMIC DNA]</scope>
    <source>
        <strain evidence="6 7">B210</strain>
    </source>
</reference>
<dbReference type="NCBIfam" id="TIGR00012">
    <property type="entry name" value="L29"/>
    <property type="match status" value="1"/>
</dbReference>
<dbReference type="InterPro" id="IPR001854">
    <property type="entry name" value="Ribosomal_uL29"/>
</dbReference>
<dbReference type="InterPro" id="IPR018254">
    <property type="entry name" value="Ribosomal_uL29_CS"/>
</dbReference>
<evidence type="ECO:0000313" key="6">
    <source>
        <dbReference type="EMBL" id="RAL25038.1"/>
    </source>
</evidence>
<dbReference type="InterPro" id="IPR050063">
    <property type="entry name" value="Ribosomal_protein_uL29"/>
</dbReference>
<evidence type="ECO:0000313" key="7">
    <source>
        <dbReference type="Proteomes" id="UP000249169"/>
    </source>
</evidence>
<gene>
    <name evidence="5" type="primary">rpmC</name>
    <name evidence="6" type="ORF">DL240_02155</name>
</gene>
<sequence>MKPAELREKNEQELRELAGQLRDDLFRMRLKHYTGQLQQTSQLRQTRRDIARVETILRERQG</sequence>
<dbReference type="FunFam" id="1.10.287.310:FF:000001">
    <property type="entry name" value="50S ribosomal protein L29"/>
    <property type="match status" value="1"/>
</dbReference>
<dbReference type="SUPFAM" id="SSF46561">
    <property type="entry name" value="Ribosomal protein L29 (L29p)"/>
    <property type="match status" value="1"/>
</dbReference>
<dbReference type="GO" id="GO:0003735">
    <property type="term" value="F:structural constituent of ribosome"/>
    <property type="evidence" value="ECO:0007669"/>
    <property type="project" value="InterPro"/>
</dbReference>
<keyword evidence="7" id="KW-1185">Reference proteome</keyword>
<dbReference type="OrthoDB" id="9815192at2"/>